<dbReference type="PANTHER" id="PTHR23355">
    <property type="entry name" value="RIBONUCLEASE"/>
    <property type="match status" value="1"/>
</dbReference>
<dbReference type="PANTHER" id="PTHR23355:SF9">
    <property type="entry name" value="DIS3-LIKE EXONUCLEASE 2"/>
    <property type="match status" value="1"/>
</dbReference>
<keyword evidence="3" id="KW-1185">Reference proteome</keyword>
<dbReference type="InterPro" id="IPR012340">
    <property type="entry name" value="NA-bd_OB-fold"/>
</dbReference>
<gene>
    <name evidence="2" type="ORF">V6E02_08520</name>
</gene>
<dbReference type="EMBL" id="JBAJEX010000006">
    <property type="protein sequence ID" value="MEO1767253.1"/>
    <property type="molecule type" value="Genomic_DNA"/>
</dbReference>
<proteinExistence type="predicted"/>
<dbReference type="SUPFAM" id="SSF50249">
    <property type="entry name" value="Nucleic acid-binding proteins"/>
    <property type="match status" value="1"/>
</dbReference>
<dbReference type="InterPro" id="IPR057324">
    <property type="entry name" value="WH_RNase_II"/>
</dbReference>
<comment type="caution">
    <text evidence="2">The sequence shown here is derived from an EMBL/GenBank/DDBJ whole genome shotgun (WGS) entry which is preliminary data.</text>
</comment>
<evidence type="ECO:0000313" key="3">
    <source>
        <dbReference type="Proteomes" id="UP001482231"/>
    </source>
</evidence>
<feature type="domain" description="RNB" evidence="1">
    <location>
        <begin position="235"/>
        <end position="506"/>
    </location>
</feature>
<reference evidence="2 3" key="1">
    <citation type="submission" date="2024-02" db="EMBL/GenBank/DDBJ databases">
        <title>New thermophilic sulfur-oxidizing bacteria from a hot springs of the Uzon caldera (Kamchatka, Russia).</title>
        <authorList>
            <person name="Dukat A.M."/>
            <person name="Elcheninov A.G."/>
            <person name="Frolov E.N."/>
        </authorList>
    </citation>
    <scope>NUCLEOTIDE SEQUENCE [LARGE SCALE GENOMIC DNA]</scope>
    <source>
        <strain evidence="2 3">AK1</strain>
    </source>
</reference>
<protein>
    <submittedName>
        <fullName evidence="2">RNB domain-containing ribonuclease</fullName>
    </submittedName>
</protein>
<dbReference type="InterPro" id="IPR001900">
    <property type="entry name" value="RNase_II/R"/>
</dbReference>
<accession>A0ABV0EID0</accession>
<dbReference type="Pfam" id="PF25255">
    <property type="entry name" value="WHD_RNase_II"/>
    <property type="match status" value="1"/>
</dbReference>
<dbReference type="Proteomes" id="UP001482231">
    <property type="component" value="Unassembled WGS sequence"/>
</dbReference>
<dbReference type="RefSeq" id="WP_347308366.1">
    <property type="nucleotide sequence ID" value="NZ_JBAJEX010000006.1"/>
</dbReference>
<dbReference type="InterPro" id="IPR050180">
    <property type="entry name" value="RNR_Ribonuclease"/>
</dbReference>
<evidence type="ECO:0000259" key="1">
    <source>
        <dbReference type="SMART" id="SM00955"/>
    </source>
</evidence>
<name>A0ABV0EID0_9BURK</name>
<dbReference type="SMART" id="SM00955">
    <property type="entry name" value="RNB"/>
    <property type="match status" value="1"/>
</dbReference>
<dbReference type="Pfam" id="PF00773">
    <property type="entry name" value="RNB"/>
    <property type="match status" value="2"/>
</dbReference>
<sequence>MYAFYFEDGHFRVGTILADNGSSLQVEAQHGKRAKVKAADVLFKFQEPGLTGFMEAAQKFAEEMDLEFLWEAAGSEEFDYQTLARDYFGHEPTPMERAAILLRLHGAPMYFYRKGRGRYKPAPPDALKAALAAEARKRQQAAQLARWVEALTAFRLPEEFAHDLPRLIYTPDKNALETKALEQAAAATHLSVLHLLEKCGAIPSSRDYHLNRFLREWFPQGRDFPPLPPVPVPDELPLASVAAFSIDDETTTEIDDALSLEKLSDGRVRVGIHIACPALGVLPGSALDSIARTRLSTVYMPGDKITMLPDQAVAAYTLQEGAACPALSTYFTVTPDYTITDVAMRVERVSIAANLRHELLEPLFNLGTIGQQADYRYREELEWLWHFAEHLEEKRGVKDTKRSLVPEYTFRVEGETVRILHRERGTPVDKVVAEMMILVNSHAGRLAAEAGIPALYRAQTNGKTRMTSEPLPHQGLGVSHYTWVSSPLRRYVDLVNQRQLLAHLRGETPPYQARDEALQSVLRDFEAAYEAYNEFQRNMERYWTLRYLLQEGIGDASATVIRENLVRFDTLPLVTKVAALPELAPGTRVRVGIRSVDLLTLEVACCFLEVLLGP</sequence>
<organism evidence="2 3">
    <name type="scientific">Thiobacter aerophilum</name>
    <dbReference type="NCBI Taxonomy" id="3121275"/>
    <lineage>
        <taxon>Bacteria</taxon>
        <taxon>Pseudomonadati</taxon>
        <taxon>Pseudomonadota</taxon>
        <taxon>Betaproteobacteria</taxon>
        <taxon>Burkholderiales</taxon>
        <taxon>Thiobacteraceae</taxon>
        <taxon>Thiobacter</taxon>
    </lineage>
</organism>
<evidence type="ECO:0000313" key="2">
    <source>
        <dbReference type="EMBL" id="MEO1767253.1"/>
    </source>
</evidence>